<name>A0A8J3A678_9ACTN</name>
<organism evidence="2 3">
    <name type="scientific">Egicoccus halophilus</name>
    <dbReference type="NCBI Taxonomy" id="1670830"/>
    <lineage>
        <taxon>Bacteria</taxon>
        <taxon>Bacillati</taxon>
        <taxon>Actinomycetota</taxon>
        <taxon>Nitriliruptoria</taxon>
        <taxon>Egicoccales</taxon>
        <taxon>Egicoccaceae</taxon>
        <taxon>Egicoccus</taxon>
    </lineage>
</organism>
<keyword evidence="1" id="KW-0812">Transmembrane</keyword>
<keyword evidence="1" id="KW-1133">Transmembrane helix</keyword>
<keyword evidence="1" id="KW-0472">Membrane</keyword>
<protein>
    <submittedName>
        <fullName evidence="2">Uncharacterized protein</fullName>
    </submittedName>
</protein>
<proteinExistence type="predicted"/>
<accession>A0A8J3A678</accession>
<reference evidence="2" key="2">
    <citation type="submission" date="2020-09" db="EMBL/GenBank/DDBJ databases">
        <authorList>
            <person name="Sun Q."/>
            <person name="Zhou Y."/>
        </authorList>
    </citation>
    <scope>NUCLEOTIDE SEQUENCE</scope>
    <source>
        <strain evidence="2">CGMCC 1.14988</strain>
    </source>
</reference>
<comment type="caution">
    <text evidence="2">The sequence shown here is derived from an EMBL/GenBank/DDBJ whole genome shotgun (WGS) entry which is preliminary data.</text>
</comment>
<evidence type="ECO:0000313" key="2">
    <source>
        <dbReference type="EMBL" id="GGI04347.1"/>
    </source>
</evidence>
<gene>
    <name evidence="2" type="ORF">GCM10011354_08640</name>
</gene>
<sequence>MTRSERSTMIVLSLLLVVTAVALIAANPFVDGLTLAYLAIGSSLASLVSLAAAVLLRRGADPVPVRVDRPGNDATGRP</sequence>
<keyword evidence="3" id="KW-1185">Reference proteome</keyword>
<reference evidence="2" key="1">
    <citation type="journal article" date="2014" name="Int. J. Syst. Evol. Microbiol.">
        <title>Complete genome sequence of Corynebacterium casei LMG S-19264T (=DSM 44701T), isolated from a smear-ripened cheese.</title>
        <authorList>
            <consortium name="US DOE Joint Genome Institute (JGI-PGF)"/>
            <person name="Walter F."/>
            <person name="Albersmeier A."/>
            <person name="Kalinowski J."/>
            <person name="Ruckert C."/>
        </authorList>
    </citation>
    <scope>NUCLEOTIDE SEQUENCE</scope>
    <source>
        <strain evidence="2">CGMCC 1.14988</strain>
    </source>
</reference>
<dbReference type="EMBL" id="BMHA01000003">
    <property type="protein sequence ID" value="GGI04347.1"/>
    <property type="molecule type" value="Genomic_DNA"/>
</dbReference>
<dbReference type="AlphaFoldDB" id="A0A8J3A678"/>
<evidence type="ECO:0000256" key="1">
    <source>
        <dbReference type="SAM" id="Phobius"/>
    </source>
</evidence>
<dbReference type="Proteomes" id="UP000650511">
    <property type="component" value="Unassembled WGS sequence"/>
</dbReference>
<feature type="transmembrane region" description="Helical" evidence="1">
    <location>
        <begin position="36"/>
        <end position="56"/>
    </location>
</feature>
<evidence type="ECO:0000313" key="3">
    <source>
        <dbReference type="Proteomes" id="UP000650511"/>
    </source>
</evidence>